<name>A0AAV7ISD2_COTGL</name>
<comment type="caution">
    <text evidence="2">The sequence shown here is derived from an EMBL/GenBank/DDBJ whole genome shotgun (WGS) entry which is preliminary data.</text>
</comment>
<feature type="chain" id="PRO_5043395224" evidence="1">
    <location>
        <begin position="21"/>
        <end position="142"/>
    </location>
</feature>
<sequence length="142" mass="16127">MCKLFLILLILTSILSLSFSTNNSDCAEEKYSYELQLNLKDPDVVKFAEVGWNKLVAEGKTSGQTRKNNFYYIICARVQVIDTERRYTIIISFPIYFPSSVDIFICIIIVMTNQTDPLSISCHPESLIVSIILSFLPDKLSS</sequence>
<evidence type="ECO:0000313" key="2">
    <source>
        <dbReference type="EMBL" id="KAH0554677.1"/>
    </source>
</evidence>
<dbReference type="Proteomes" id="UP000826195">
    <property type="component" value="Unassembled WGS sequence"/>
</dbReference>
<keyword evidence="1" id="KW-0732">Signal</keyword>
<accession>A0AAV7ISD2</accession>
<keyword evidence="3" id="KW-1185">Reference proteome</keyword>
<organism evidence="2 3">
    <name type="scientific">Cotesia glomerata</name>
    <name type="common">Lepidopteran parasitic wasp</name>
    <name type="synonym">Apanteles glomeratus</name>
    <dbReference type="NCBI Taxonomy" id="32391"/>
    <lineage>
        <taxon>Eukaryota</taxon>
        <taxon>Metazoa</taxon>
        <taxon>Ecdysozoa</taxon>
        <taxon>Arthropoda</taxon>
        <taxon>Hexapoda</taxon>
        <taxon>Insecta</taxon>
        <taxon>Pterygota</taxon>
        <taxon>Neoptera</taxon>
        <taxon>Endopterygota</taxon>
        <taxon>Hymenoptera</taxon>
        <taxon>Apocrita</taxon>
        <taxon>Ichneumonoidea</taxon>
        <taxon>Braconidae</taxon>
        <taxon>Microgastrinae</taxon>
        <taxon>Cotesia</taxon>
    </lineage>
</organism>
<dbReference type="AlphaFoldDB" id="A0AAV7ISD2"/>
<evidence type="ECO:0000313" key="3">
    <source>
        <dbReference type="Proteomes" id="UP000826195"/>
    </source>
</evidence>
<evidence type="ECO:0000256" key="1">
    <source>
        <dbReference type="SAM" id="SignalP"/>
    </source>
</evidence>
<gene>
    <name evidence="2" type="ORF">KQX54_012233</name>
</gene>
<proteinExistence type="predicted"/>
<protein>
    <submittedName>
        <fullName evidence="2">Uncharacterized protein</fullName>
    </submittedName>
</protein>
<feature type="signal peptide" evidence="1">
    <location>
        <begin position="1"/>
        <end position="20"/>
    </location>
</feature>
<reference evidence="2 3" key="1">
    <citation type="journal article" date="2021" name="J. Hered.">
        <title>A chromosome-level genome assembly of the parasitoid wasp, Cotesia glomerata (Hymenoptera: Braconidae).</title>
        <authorList>
            <person name="Pinto B.J."/>
            <person name="Weis J.J."/>
            <person name="Gamble T."/>
            <person name="Ode P.J."/>
            <person name="Paul R."/>
            <person name="Zaspel J.M."/>
        </authorList>
    </citation>
    <scope>NUCLEOTIDE SEQUENCE [LARGE SCALE GENOMIC DNA]</scope>
    <source>
        <strain evidence="2">CgM1</strain>
    </source>
</reference>
<dbReference type="EMBL" id="JAHXZJ010001119">
    <property type="protein sequence ID" value="KAH0554677.1"/>
    <property type="molecule type" value="Genomic_DNA"/>
</dbReference>